<dbReference type="InterPro" id="IPR018960">
    <property type="entry name" value="DUF1990"/>
</dbReference>
<dbReference type="EMBL" id="AP023356">
    <property type="protein sequence ID" value="BCJ39608.1"/>
    <property type="molecule type" value="Genomic_DNA"/>
</dbReference>
<dbReference type="Pfam" id="PF09348">
    <property type="entry name" value="DUF1990"/>
    <property type="match status" value="1"/>
</dbReference>
<dbReference type="PANTHER" id="PTHR34202:SF1">
    <property type="entry name" value="UPF0548 PROTEIN"/>
    <property type="match status" value="1"/>
</dbReference>
<dbReference type="PIRSF" id="PIRSF010260">
    <property type="entry name" value="UCP010260"/>
    <property type="match status" value="1"/>
</dbReference>
<protein>
    <recommendedName>
        <fullName evidence="1">DUF1990 domain-containing protein</fullName>
    </recommendedName>
</protein>
<dbReference type="InterPro" id="IPR014457">
    <property type="entry name" value="UCP010260"/>
</dbReference>
<keyword evidence="3" id="KW-1185">Reference proteome</keyword>
<name>A0ABM7LK32_9ACTN</name>
<gene>
    <name evidence="2" type="ORF">Aiant_02650</name>
</gene>
<dbReference type="PANTHER" id="PTHR34202">
    <property type="entry name" value="UPF0548 PROTEIN"/>
    <property type="match status" value="1"/>
</dbReference>
<feature type="domain" description="DUF1990" evidence="1">
    <location>
        <begin position="30"/>
        <end position="191"/>
    </location>
</feature>
<sequence>MPASGDPGAAVGPLRGLPTCEHYGVGELNYDAVGGTRPADARWSVHPSGYRSFEETVCVGRGVERWEAVAAAVLRWRVKILSGFRVSPAGGDSAVRSANEYQLTVRVGPVRIREPVRVIAVVDQPTRRGFSYGTLVGHPVSGEEAFIASRSSDGKVWLTIRSLTRPASGGWRWAFPLLLVAQRFYRRRYLRSLTRMS</sequence>
<reference evidence="2 3" key="1">
    <citation type="submission" date="2020-08" db="EMBL/GenBank/DDBJ databases">
        <title>Whole genome shotgun sequence of Actinoplanes ianthinogenes NBRC 13996.</title>
        <authorList>
            <person name="Komaki H."/>
            <person name="Tamura T."/>
        </authorList>
    </citation>
    <scope>NUCLEOTIDE SEQUENCE [LARGE SCALE GENOMIC DNA]</scope>
    <source>
        <strain evidence="2 3">NBRC 13996</strain>
    </source>
</reference>
<dbReference type="Proteomes" id="UP000676967">
    <property type="component" value="Chromosome"/>
</dbReference>
<organism evidence="2 3">
    <name type="scientific">Actinoplanes ianthinogenes</name>
    <dbReference type="NCBI Taxonomy" id="122358"/>
    <lineage>
        <taxon>Bacteria</taxon>
        <taxon>Bacillati</taxon>
        <taxon>Actinomycetota</taxon>
        <taxon>Actinomycetes</taxon>
        <taxon>Micromonosporales</taxon>
        <taxon>Micromonosporaceae</taxon>
        <taxon>Actinoplanes</taxon>
    </lineage>
</organism>
<evidence type="ECO:0000313" key="3">
    <source>
        <dbReference type="Proteomes" id="UP000676967"/>
    </source>
</evidence>
<proteinExistence type="predicted"/>
<accession>A0ABM7LK32</accession>
<evidence type="ECO:0000259" key="1">
    <source>
        <dbReference type="Pfam" id="PF09348"/>
    </source>
</evidence>
<evidence type="ECO:0000313" key="2">
    <source>
        <dbReference type="EMBL" id="BCJ39608.1"/>
    </source>
</evidence>